<dbReference type="eggNOG" id="ENOG502T1C5">
    <property type="taxonomic scope" value="Eukaryota"/>
</dbReference>
<dbReference type="GeneID" id="17252233"/>
<proteinExistence type="predicted"/>
<dbReference type="RefSeq" id="XP_005758557.1">
    <property type="nucleotide sequence ID" value="XM_005758500.1"/>
</dbReference>
<dbReference type="EnsemblProtists" id="EOD06128">
    <property type="protein sequence ID" value="EOD06128"/>
    <property type="gene ID" value="EMIHUDRAFT_438777"/>
</dbReference>
<dbReference type="EnsemblProtists" id="EOD27775">
    <property type="protein sequence ID" value="EOD27775"/>
    <property type="gene ID" value="EMIHUDRAFT_434885"/>
</dbReference>
<dbReference type="GeneID" id="17273321"/>
<dbReference type="KEGG" id="ehx:EMIHUDRAFT_434885"/>
<dbReference type="RefSeq" id="XP_005780204.1">
    <property type="nucleotide sequence ID" value="XM_005780147.1"/>
</dbReference>
<dbReference type="SUPFAM" id="SSF54427">
    <property type="entry name" value="NTF2-like"/>
    <property type="match status" value="1"/>
</dbReference>
<evidence type="ECO:0000313" key="2">
    <source>
        <dbReference type="EnsemblProtists" id="EOD06128"/>
    </source>
</evidence>
<evidence type="ECO:0000313" key="3">
    <source>
        <dbReference type="Proteomes" id="UP000013827"/>
    </source>
</evidence>
<dbReference type="KEGG" id="ehx:EMIHUDRAFT_438777"/>
<evidence type="ECO:0000256" key="1">
    <source>
        <dbReference type="SAM" id="MobiDB-lite"/>
    </source>
</evidence>
<accession>A0A0D3I4E3</accession>
<keyword evidence="3" id="KW-1185">Reference proteome</keyword>
<dbReference type="HOGENOM" id="CLU_1236978_0_0_1"/>
<dbReference type="InterPro" id="IPR018790">
    <property type="entry name" value="DUF2358"/>
</dbReference>
<sequence>MQRLVPRPSARVSSASQRRPPAHALVDAARLLTPSKALPSTSHACAVPVRKPASDFHLRRGRVIDVLRESYPRLFQERPDMSIYARNIVCFRADGGGPRVRGIAAYTRMFDALHLSRRTMVAAAELQHRLHVCDDDTIRVRWAAKIWLRLPLPRASPLHVDGVSVYLLDSNARVVVHRLEFVDVLHDGRSAAEGAAQPLAGPLPLPLVSCGREGDSRLPLRGAG</sequence>
<name>A0A0D3I4E3_EMIH1</name>
<evidence type="ECO:0008006" key="4">
    <source>
        <dbReference type="Google" id="ProtNLM"/>
    </source>
</evidence>
<dbReference type="AlphaFoldDB" id="A0A0D3I4E3"/>
<reference evidence="2" key="2">
    <citation type="submission" date="2024-10" db="UniProtKB">
        <authorList>
            <consortium name="EnsemblProtists"/>
        </authorList>
    </citation>
    <scope>IDENTIFICATION</scope>
</reference>
<dbReference type="Pfam" id="PF10184">
    <property type="entry name" value="DUF2358"/>
    <property type="match status" value="1"/>
</dbReference>
<feature type="region of interest" description="Disordered" evidence="1">
    <location>
        <begin position="1"/>
        <end position="20"/>
    </location>
</feature>
<reference evidence="3" key="1">
    <citation type="journal article" date="2013" name="Nature">
        <title>Pan genome of the phytoplankton Emiliania underpins its global distribution.</title>
        <authorList>
            <person name="Read B.A."/>
            <person name="Kegel J."/>
            <person name="Klute M.J."/>
            <person name="Kuo A."/>
            <person name="Lefebvre S.C."/>
            <person name="Maumus F."/>
            <person name="Mayer C."/>
            <person name="Miller J."/>
            <person name="Monier A."/>
            <person name="Salamov A."/>
            <person name="Young J."/>
            <person name="Aguilar M."/>
            <person name="Claverie J.M."/>
            <person name="Frickenhaus S."/>
            <person name="Gonzalez K."/>
            <person name="Herman E.K."/>
            <person name="Lin Y.C."/>
            <person name="Napier J."/>
            <person name="Ogata H."/>
            <person name="Sarno A.F."/>
            <person name="Shmutz J."/>
            <person name="Schroeder D."/>
            <person name="de Vargas C."/>
            <person name="Verret F."/>
            <person name="von Dassow P."/>
            <person name="Valentin K."/>
            <person name="Van de Peer Y."/>
            <person name="Wheeler G."/>
            <person name="Dacks J.B."/>
            <person name="Delwiche C.F."/>
            <person name="Dyhrman S.T."/>
            <person name="Glockner G."/>
            <person name="John U."/>
            <person name="Richards T."/>
            <person name="Worden A.Z."/>
            <person name="Zhang X."/>
            <person name="Grigoriev I.V."/>
            <person name="Allen A.E."/>
            <person name="Bidle K."/>
            <person name="Borodovsky M."/>
            <person name="Bowler C."/>
            <person name="Brownlee C."/>
            <person name="Cock J.M."/>
            <person name="Elias M."/>
            <person name="Gladyshev V.N."/>
            <person name="Groth M."/>
            <person name="Guda C."/>
            <person name="Hadaegh A."/>
            <person name="Iglesias-Rodriguez M.D."/>
            <person name="Jenkins J."/>
            <person name="Jones B.M."/>
            <person name="Lawson T."/>
            <person name="Leese F."/>
            <person name="Lindquist E."/>
            <person name="Lobanov A."/>
            <person name="Lomsadze A."/>
            <person name="Malik S.B."/>
            <person name="Marsh M.E."/>
            <person name="Mackinder L."/>
            <person name="Mock T."/>
            <person name="Mueller-Roeber B."/>
            <person name="Pagarete A."/>
            <person name="Parker M."/>
            <person name="Probert I."/>
            <person name="Quesneville H."/>
            <person name="Raines C."/>
            <person name="Rensing S.A."/>
            <person name="Riano-Pachon D.M."/>
            <person name="Richier S."/>
            <person name="Rokitta S."/>
            <person name="Shiraiwa Y."/>
            <person name="Soanes D.M."/>
            <person name="van der Giezen M."/>
            <person name="Wahlund T.M."/>
            <person name="Williams B."/>
            <person name="Wilson W."/>
            <person name="Wolfe G."/>
            <person name="Wurch L.L."/>
        </authorList>
    </citation>
    <scope>NUCLEOTIDE SEQUENCE</scope>
</reference>
<dbReference type="Gene3D" id="3.10.450.50">
    <property type="match status" value="1"/>
</dbReference>
<dbReference type="InterPro" id="IPR032710">
    <property type="entry name" value="NTF2-like_dom_sf"/>
</dbReference>
<dbReference type="PaxDb" id="2903-EOD06128"/>
<organism evidence="2 3">
    <name type="scientific">Emiliania huxleyi (strain CCMP1516)</name>
    <dbReference type="NCBI Taxonomy" id="280463"/>
    <lineage>
        <taxon>Eukaryota</taxon>
        <taxon>Haptista</taxon>
        <taxon>Haptophyta</taxon>
        <taxon>Prymnesiophyceae</taxon>
        <taxon>Isochrysidales</taxon>
        <taxon>Noelaerhabdaceae</taxon>
        <taxon>Emiliania</taxon>
    </lineage>
</organism>
<dbReference type="Proteomes" id="UP000013827">
    <property type="component" value="Unassembled WGS sequence"/>
</dbReference>
<protein>
    <recommendedName>
        <fullName evidence="4">SnoaL-like domain-containing protein</fullName>
    </recommendedName>
</protein>
<dbReference type="PANTHER" id="PTHR31094">
    <property type="entry name" value="RIKEN CDNA 2310061I04 GENE"/>
    <property type="match status" value="1"/>
</dbReference>
<dbReference type="PANTHER" id="PTHR31094:SF2">
    <property type="entry name" value="RIKEN CDNA 2310061I04 GENE"/>
    <property type="match status" value="1"/>
</dbReference>